<reference evidence="3" key="1">
    <citation type="submission" date="2017-03" db="EMBL/GenBank/DDBJ databases">
        <title>Phytopthora megakarya and P. palmivora, two closely related causual agents of cacao black pod achieved similar genome size and gene model numbers by different mechanisms.</title>
        <authorList>
            <person name="Ali S."/>
            <person name="Shao J."/>
            <person name="Larry D.J."/>
            <person name="Kronmiller B."/>
            <person name="Shen D."/>
            <person name="Strem M.D."/>
            <person name="Melnick R.L."/>
            <person name="Guiltinan M.J."/>
            <person name="Tyler B.M."/>
            <person name="Meinhardt L.W."/>
            <person name="Bailey B.A."/>
        </authorList>
    </citation>
    <scope>NUCLEOTIDE SEQUENCE [LARGE SCALE GENOMIC DNA]</scope>
    <source>
        <strain evidence="3">zdho120</strain>
    </source>
</reference>
<organism evidence="2 3">
    <name type="scientific">Phytophthora megakarya</name>
    <dbReference type="NCBI Taxonomy" id="4795"/>
    <lineage>
        <taxon>Eukaryota</taxon>
        <taxon>Sar</taxon>
        <taxon>Stramenopiles</taxon>
        <taxon>Oomycota</taxon>
        <taxon>Peronosporomycetes</taxon>
        <taxon>Peronosporales</taxon>
        <taxon>Peronosporaceae</taxon>
        <taxon>Phytophthora</taxon>
    </lineage>
</organism>
<keyword evidence="3" id="KW-1185">Reference proteome</keyword>
<dbReference type="STRING" id="4795.A0A225UY14"/>
<keyword evidence="1" id="KW-0732">Signal</keyword>
<gene>
    <name evidence="2" type="ORF">PHMEG_00031501</name>
</gene>
<evidence type="ECO:0000256" key="1">
    <source>
        <dbReference type="SAM" id="SignalP"/>
    </source>
</evidence>
<dbReference type="EMBL" id="NBNE01009989">
    <property type="protein sequence ID" value="OWY97862.1"/>
    <property type="molecule type" value="Genomic_DNA"/>
</dbReference>
<name>A0A225UY14_9STRA</name>
<dbReference type="OrthoDB" id="128648at2759"/>
<feature type="signal peptide" evidence="1">
    <location>
        <begin position="1"/>
        <end position="25"/>
    </location>
</feature>
<evidence type="ECO:0000313" key="2">
    <source>
        <dbReference type="EMBL" id="OWY97862.1"/>
    </source>
</evidence>
<comment type="caution">
    <text evidence="2">The sequence shown here is derived from an EMBL/GenBank/DDBJ whole genome shotgun (WGS) entry which is preliminary data.</text>
</comment>
<dbReference type="Proteomes" id="UP000198211">
    <property type="component" value="Unassembled WGS sequence"/>
</dbReference>
<dbReference type="AlphaFoldDB" id="A0A225UY14"/>
<evidence type="ECO:0000313" key="3">
    <source>
        <dbReference type="Proteomes" id="UP000198211"/>
    </source>
</evidence>
<proteinExistence type="predicted"/>
<protein>
    <submittedName>
        <fullName evidence="2">Avirulence (Avh) protein</fullName>
    </submittedName>
</protein>
<feature type="chain" id="PRO_5012262690" evidence="1">
    <location>
        <begin position="26"/>
        <end position="471"/>
    </location>
</feature>
<sequence>MGLLSIAVLGVTIFLTGSFVGHVASKITESTYAISDREFNQNGVEHTRLLRVSRSAGKYDEERSITDVYTLARIKWNASKLGKDIEAALKSSKLGEIRGYAETFNKGKIPSKQFSVVGKLMAKYGDDVVLQAVFRAKQLDDTKDVATKLETELFTGWMNNKQFADEVFSTLRIHTEESRVLRIEKIKVLDNYIGFLNAKTGKQNKLFDVLTTGFGNEDKVFAILSVAKTDPSTAKVAREMETTIFGEMVGTRLSMEGGLNGLMSDRVLRRMDDYVWKLRTEHKNDDISLIGVLLAKYGDENFVKALGQAKKVDATKELATNLQTRYSLHTWLKEGKSVDEVFKLLKLDGSIEALLTNRVWSTLEDYAKLYNHQNSAHESFIKTISKHFGGDSAFAIQLARFKEVEATSEEARWLQVKLFRQWKSEGLESGAILNTIFNVPKTEVTTNKAILRTAEEFEDFLALSGTKVNTA</sequence>
<accession>A0A225UY14</accession>